<dbReference type="Proteomes" id="UP001177023">
    <property type="component" value="Unassembled WGS sequence"/>
</dbReference>
<evidence type="ECO:0000313" key="3">
    <source>
        <dbReference type="Proteomes" id="UP001177023"/>
    </source>
</evidence>
<evidence type="ECO:0000256" key="1">
    <source>
        <dbReference type="SAM" id="MobiDB-lite"/>
    </source>
</evidence>
<comment type="caution">
    <text evidence="2">The sequence shown here is derived from an EMBL/GenBank/DDBJ whole genome shotgun (WGS) entry which is preliminary data.</text>
</comment>
<feature type="region of interest" description="Disordered" evidence="1">
    <location>
        <begin position="1"/>
        <end position="119"/>
    </location>
</feature>
<dbReference type="AlphaFoldDB" id="A0AA36GC89"/>
<gene>
    <name evidence="2" type="ORF">MSPICULIGERA_LOCUS23781</name>
</gene>
<feature type="compositionally biased region" description="Basic and acidic residues" evidence="1">
    <location>
        <begin position="74"/>
        <end position="83"/>
    </location>
</feature>
<feature type="compositionally biased region" description="Basic and acidic residues" evidence="1">
    <location>
        <begin position="21"/>
        <end position="33"/>
    </location>
</feature>
<sequence>MLKELMGSALGKDPQLLVARAAKDNQGHEETRAKMGSQGIRGAVGSRGDDGSTGLMGPQGPKGDSGMPGGCGHCQEKKPEKPAADIQPAGYDYGVAAAPPSRAPPAPKQKKHRGHHPRARNCTALPLSHRQRRILRRLRRLLCGRRLPQTWNTVLCLLSIHMYLTVPVIFAAGIIECELKGLFRPFKELQERGILLGEIDEDVFDVFYANEDAELD</sequence>
<evidence type="ECO:0000313" key="2">
    <source>
        <dbReference type="EMBL" id="CAJ0585770.1"/>
    </source>
</evidence>
<dbReference type="EMBL" id="CATQJA010002706">
    <property type="protein sequence ID" value="CAJ0585770.1"/>
    <property type="molecule type" value="Genomic_DNA"/>
</dbReference>
<keyword evidence="3" id="KW-1185">Reference proteome</keyword>
<proteinExistence type="predicted"/>
<organism evidence="2 3">
    <name type="scientific">Mesorhabditis spiculigera</name>
    <dbReference type="NCBI Taxonomy" id="96644"/>
    <lineage>
        <taxon>Eukaryota</taxon>
        <taxon>Metazoa</taxon>
        <taxon>Ecdysozoa</taxon>
        <taxon>Nematoda</taxon>
        <taxon>Chromadorea</taxon>
        <taxon>Rhabditida</taxon>
        <taxon>Rhabditina</taxon>
        <taxon>Rhabditomorpha</taxon>
        <taxon>Rhabditoidea</taxon>
        <taxon>Rhabditidae</taxon>
        <taxon>Mesorhabditinae</taxon>
        <taxon>Mesorhabditis</taxon>
    </lineage>
</organism>
<protein>
    <submittedName>
        <fullName evidence="2">Uncharacterized protein</fullName>
    </submittedName>
</protein>
<name>A0AA36GC89_9BILA</name>
<accession>A0AA36GC89</accession>
<feature type="non-terminal residue" evidence="2">
    <location>
        <position position="216"/>
    </location>
</feature>
<reference evidence="2" key="1">
    <citation type="submission" date="2023-06" db="EMBL/GenBank/DDBJ databases">
        <authorList>
            <person name="Delattre M."/>
        </authorList>
    </citation>
    <scope>NUCLEOTIDE SEQUENCE</scope>
    <source>
        <strain evidence="2">AF72</strain>
    </source>
</reference>
<feature type="compositionally biased region" description="Basic residues" evidence="1">
    <location>
        <begin position="108"/>
        <end position="119"/>
    </location>
</feature>